<gene>
    <name evidence="1" type="ORF">HSR121_2505</name>
</gene>
<dbReference type="EMBL" id="CP064787">
    <property type="protein sequence ID" value="QSG06826.1"/>
    <property type="molecule type" value="Genomic_DNA"/>
</dbReference>
<proteinExistence type="predicted"/>
<dbReference type="Pfam" id="PF19095">
    <property type="entry name" value="DUF5783"/>
    <property type="match status" value="1"/>
</dbReference>
<organism evidence="1 2">
    <name type="scientific">Halapricum desulfuricans</name>
    <dbReference type="NCBI Taxonomy" id="2841257"/>
    <lineage>
        <taxon>Archaea</taxon>
        <taxon>Methanobacteriati</taxon>
        <taxon>Methanobacteriota</taxon>
        <taxon>Stenosarchaea group</taxon>
        <taxon>Halobacteria</taxon>
        <taxon>Halobacteriales</taxon>
        <taxon>Haloarculaceae</taxon>
        <taxon>Halapricum</taxon>
    </lineage>
</organism>
<dbReference type="AlphaFoldDB" id="A0A897N8W5"/>
<dbReference type="Proteomes" id="UP000663525">
    <property type="component" value="Chromosome"/>
</dbReference>
<accession>A0A897N8W5</accession>
<dbReference type="GeneID" id="68856056"/>
<dbReference type="InterPro" id="IPR043952">
    <property type="entry name" value="DUF5783"/>
</dbReference>
<dbReference type="RefSeq" id="WP_229113311.1">
    <property type="nucleotide sequence ID" value="NZ_CP064787.1"/>
</dbReference>
<protein>
    <submittedName>
        <fullName evidence="1">Uncharacterized protein</fullName>
    </submittedName>
</protein>
<name>A0A897N8W5_9EURY</name>
<sequence>MTDFDPERFEDKYEHYFTELQQAYKSAFDVMSERYDSGLIHAIDQYALAESEPFYEGDGQFRIELPDDAIERVAPETELDDSALEDVYAAYTDELERQLRDVFGLSVTTS</sequence>
<evidence type="ECO:0000313" key="1">
    <source>
        <dbReference type="EMBL" id="QSG06826.1"/>
    </source>
</evidence>
<evidence type="ECO:0000313" key="2">
    <source>
        <dbReference type="Proteomes" id="UP000663525"/>
    </source>
</evidence>
<reference evidence="1" key="1">
    <citation type="submission" date="2020-11" db="EMBL/GenBank/DDBJ databases">
        <title>Carbohydrate-dependent, anaerobic sulfur respiration: A novel catabolism in halophilic archaea.</title>
        <authorList>
            <person name="Sorokin D.Y."/>
            <person name="Messina E."/>
            <person name="Smedile F."/>
            <person name="La Cono V."/>
            <person name="Hallsworth J.E."/>
            <person name="Yakimov M.M."/>
        </authorList>
    </citation>
    <scope>NUCLEOTIDE SEQUENCE</scope>
    <source>
        <strain evidence="1">HSR12-1</strain>
    </source>
</reference>